<reference evidence="6" key="1">
    <citation type="submission" date="2024-03" db="EMBL/GenBank/DDBJ databases">
        <authorList>
            <consortium name="ELIXIR-Norway"/>
            <consortium name="Elixir Norway"/>
        </authorList>
    </citation>
    <scope>NUCLEOTIDE SEQUENCE</scope>
</reference>
<gene>
    <name evidence="6" type="ORF">CSSPJE1EN2_LOCUS9712</name>
</gene>
<evidence type="ECO:0000256" key="2">
    <source>
        <dbReference type="ARBA" id="ARBA00022723"/>
    </source>
</evidence>
<organism evidence="6 7">
    <name type="scientific">Sphagnum jensenii</name>
    <dbReference type="NCBI Taxonomy" id="128206"/>
    <lineage>
        <taxon>Eukaryota</taxon>
        <taxon>Viridiplantae</taxon>
        <taxon>Streptophyta</taxon>
        <taxon>Embryophyta</taxon>
        <taxon>Bryophyta</taxon>
        <taxon>Sphagnophytina</taxon>
        <taxon>Sphagnopsida</taxon>
        <taxon>Sphagnales</taxon>
        <taxon>Sphagnaceae</taxon>
        <taxon>Sphagnum</taxon>
    </lineage>
</organism>
<sequence>MVVFFPVTGEEAEEFLNSVLIRNEKDVEGASKEMKPIAARSASHGHEEVAKFPLLLRVRSTFLPRWEYCHDIPLIDLLSLDHRQDATTAALVEAAACWGVFQVPGSESWVANISLGGSHGSDQGIFSMPEEEKEAYAQDYENGRVQGYKSTLDSFRMTRTLGSQLEYILQPEPLSIKDKWPSTPAAYKDVIEEFGKGVYKLLVMIVELLLAGLGVSKTSKTNRMLKGNLIQMLRLGSYEPCPQPEMVLGFKPHLDHTFLTALVQDDIGGLEVNKDGQWYKVAPIPGAIVIILGDQIQTITNDNFKAVQHRVVLNPNSSRNSIVCAITPSSHTIVYPALELVDDAHPVLYHPYSYADFRLATFQNWYTGQEGLDKFRTQLHQGGTADQASKSPTIGLDSPLNIIAAIEPRNQNPKSIQPHQDFDFQTPILLKQGTLVA</sequence>
<dbReference type="Gene3D" id="2.60.120.330">
    <property type="entry name" value="B-lactam Antibiotic, Isopenicillin N Synthase, Chain"/>
    <property type="match status" value="1"/>
</dbReference>
<dbReference type="Pfam" id="PF14226">
    <property type="entry name" value="DIOX_N"/>
    <property type="match status" value="1"/>
</dbReference>
<dbReference type="InterPro" id="IPR044861">
    <property type="entry name" value="IPNS-like_FE2OG_OXY"/>
</dbReference>
<dbReference type="InterPro" id="IPR050295">
    <property type="entry name" value="Plant_2OG-oxidoreductases"/>
</dbReference>
<dbReference type="EMBL" id="OZ023717">
    <property type="protein sequence ID" value="CAK9866717.1"/>
    <property type="molecule type" value="Genomic_DNA"/>
</dbReference>
<keyword evidence="4" id="KW-0560">Oxidoreductase</keyword>
<dbReference type="SUPFAM" id="SSF51197">
    <property type="entry name" value="Clavaminate synthase-like"/>
    <property type="match status" value="1"/>
</dbReference>
<evidence type="ECO:0000256" key="4">
    <source>
        <dbReference type="RuleBase" id="RU003682"/>
    </source>
</evidence>
<proteinExistence type="inferred from homology"/>
<evidence type="ECO:0000313" key="7">
    <source>
        <dbReference type="Proteomes" id="UP001497522"/>
    </source>
</evidence>
<dbReference type="Proteomes" id="UP001497522">
    <property type="component" value="Chromosome 16"/>
</dbReference>
<dbReference type="Pfam" id="PF03171">
    <property type="entry name" value="2OG-FeII_Oxy"/>
    <property type="match status" value="1"/>
</dbReference>
<comment type="similarity">
    <text evidence="1 4">Belongs to the iron/ascorbate-dependent oxidoreductase family.</text>
</comment>
<protein>
    <recommendedName>
        <fullName evidence="5">Fe2OG dioxygenase domain-containing protein</fullName>
    </recommendedName>
</protein>
<evidence type="ECO:0000313" key="6">
    <source>
        <dbReference type="EMBL" id="CAK9866717.1"/>
    </source>
</evidence>
<evidence type="ECO:0000256" key="3">
    <source>
        <dbReference type="ARBA" id="ARBA00023004"/>
    </source>
</evidence>
<dbReference type="PROSITE" id="PS51471">
    <property type="entry name" value="FE2OG_OXY"/>
    <property type="match status" value="1"/>
</dbReference>
<dbReference type="InterPro" id="IPR026992">
    <property type="entry name" value="DIOX_N"/>
</dbReference>
<keyword evidence="7" id="KW-1185">Reference proteome</keyword>
<dbReference type="InterPro" id="IPR005123">
    <property type="entry name" value="Oxoglu/Fe-dep_dioxygenase_dom"/>
</dbReference>
<keyword evidence="2 4" id="KW-0479">Metal-binding</keyword>
<keyword evidence="3 4" id="KW-0408">Iron</keyword>
<dbReference type="InterPro" id="IPR027443">
    <property type="entry name" value="IPNS-like_sf"/>
</dbReference>
<feature type="domain" description="Fe2OG dioxygenase" evidence="5">
    <location>
        <begin position="228"/>
        <end position="328"/>
    </location>
</feature>
<accession>A0ABP1AWF4</accession>
<evidence type="ECO:0000259" key="5">
    <source>
        <dbReference type="PROSITE" id="PS51471"/>
    </source>
</evidence>
<evidence type="ECO:0000256" key="1">
    <source>
        <dbReference type="ARBA" id="ARBA00008056"/>
    </source>
</evidence>
<dbReference type="PANTHER" id="PTHR47991">
    <property type="entry name" value="OXOGLUTARATE/IRON-DEPENDENT DIOXYGENASE"/>
    <property type="match status" value="1"/>
</dbReference>
<name>A0ABP1AWF4_9BRYO</name>